<dbReference type="GeneID" id="94194494"/>
<feature type="signal peptide" evidence="2">
    <location>
        <begin position="1"/>
        <end position="23"/>
    </location>
</feature>
<gene>
    <name evidence="3" type="ORF">BcabD6B2_24480</name>
</gene>
<feature type="region of interest" description="Disordered" evidence="1">
    <location>
        <begin position="350"/>
        <end position="403"/>
    </location>
</feature>
<dbReference type="AlphaFoldDB" id="A0AAV4LS86"/>
<sequence>MFLGYRALLAVVTVLLLRPPAPAVRAVERQDKIAYTALRPFLRKPAVTKRPSREEKKRRSEFHKQLHKELRMKYWERLDPAVNSVVQYKPERQPRIDPKRSFVVQEAIPRLVKLEMQQSTCTLTAEQSEAFDRRAGLQLLCDVKAVFALIAGTINADGRFEDFKLMASQEQLPKQQADIAYVMSLLRARVEPAPSRECLEYCSHLAELAEQQAVSTFGAAAAVQRAQGSWGTSSTSSRTGTSRGGTSSRSCAATSGSSGGCGPPPSTTTATPSSNSATVARQHYCLRPRRASATGAGLVRPRIVVGSQAVGLPGFRWRSRGSPVRPLPSAEETADGFTAWEHVARPFARVRAKPPEPPRSSGLRKRRRCAVPRQLPRAGKSSLSRQSKTRGLPPGERTRGAGRVVDGTLWRRTELLVALEADNLVDAFAAVHEHVAQPGVVNDVAKSGAALADDSADVAPGNASPGVKVVGERDVVDLGLVERDEVVGEGLHDIDSLVNLLLLAVELQLVGLLLQNHAHLTLLLQVADDAVFVVRQDGHVRGVEVESVLDVSAQDLVDLLGALLLLAGVTGNHEHRAVDGVASHDDGASPVLDGGEGGVGEQQRLLHGDENLLGLLVAVAKERRHASDRAFKGALLSDNVRRAVVAEQANVLGGEEAAERLLGEEERQGLLIEVARDLGGAEGSDELLQALDGLLDAVGGGGVGGLVVAVDIDVDSALGVLGGHVEGDGDAHVGLDGADHGPETGRERLANQIVVVELDAAGLVLGQGGGGPGGALVSDTRLLLLVEFGHLLVDVVDGEVHSVAAADDVEDALVVEGQHAEGVLDLGEAGNAAEGLFETIKVRVYPLARVEVERFEVLDARLHVFVLTVHDQVHRADHGAAGLRRVNVDAELLLYAAHVVVRGVKAVGSGHYDDFGSGEGGLVELLPLVALQLAQEAADVLLLTRDPGGGGTRSLAYDGLALGDLGAVSDDVEDGLLELG</sequence>
<protein>
    <submittedName>
        <fullName evidence="3">Signal peptide containing protein</fullName>
    </submittedName>
</protein>
<comment type="caution">
    <text evidence="3">The sequence shown here is derived from an EMBL/GenBank/DDBJ whole genome shotgun (WGS) entry which is preliminary data.</text>
</comment>
<feature type="chain" id="PRO_5043562506" evidence="2">
    <location>
        <begin position="24"/>
        <end position="980"/>
    </location>
</feature>
<keyword evidence="4" id="KW-1185">Reference proteome</keyword>
<evidence type="ECO:0000256" key="2">
    <source>
        <dbReference type="SAM" id="SignalP"/>
    </source>
</evidence>
<evidence type="ECO:0000313" key="4">
    <source>
        <dbReference type="Proteomes" id="UP001497744"/>
    </source>
</evidence>
<feature type="compositionally biased region" description="Low complexity" evidence="1">
    <location>
        <begin position="228"/>
        <end position="256"/>
    </location>
</feature>
<evidence type="ECO:0000256" key="1">
    <source>
        <dbReference type="SAM" id="MobiDB-lite"/>
    </source>
</evidence>
<dbReference type="RefSeq" id="XP_067715082.1">
    <property type="nucleotide sequence ID" value="XM_067858981.1"/>
</dbReference>
<name>A0AAV4LS86_BABCB</name>
<proteinExistence type="predicted"/>
<keyword evidence="2" id="KW-0732">Signal</keyword>
<reference evidence="3 4" key="1">
    <citation type="submission" date="2021-06" db="EMBL/GenBank/DDBJ databases">
        <title>Genome sequence of Babesia caballi.</title>
        <authorList>
            <person name="Yamagishi J."/>
            <person name="Kidaka T."/>
            <person name="Ochi A."/>
        </authorList>
    </citation>
    <scope>NUCLEOTIDE SEQUENCE [LARGE SCALE GENOMIC DNA]</scope>
    <source>
        <strain evidence="3">USDA-D6B2</strain>
    </source>
</reference>
<dbReference type="Proteomes" id="UP001497744">
    <property type="component" value="Unassembled WGS sequence"/>
</dbReference>
<organism evidence="3 4">
    <name type="scientific">Babesia caballi</name>
    <dbReference type="NCBI Taxonomy" id="5871"/>
    <lineage>
        <taxon>Eukaryota</taxon>
        <taxon>Sar</taxon>
        <taxon>Alveolata</taxon>
        <taxon>Apicomplexa</taxon>
        <taxon>Aconoidasida</taxon>
        <taxon>Piroplasmida</taxon>
        <taxon>Babesiidae</taxon>
        <taxon>Babesia</taxon>
    </lineage>
</organism>
<evidence type="ECO:0000313" key="3">
    <source>
        <dbReference type="EMBL" id="GIX63013.1"/>
    </source>
</evidence>
<accession>A0AAV4LS86</accession>
<feature type="compositionally biased region" description="Low complexity" evidence="1">
    <location>
        <begin position="267"/>
        <end position="277"/>
    </location>
</feature>
<feature type="region of interest" description="Disordered" evidence="1">
    <location>
        <begin position="228"/>
        <end position="277"/>
    </location>
</feature>
<dbReference type="EMBL" id="BPLF01000002">
    <property type="protein sequence ID" value="GIX63013.1"/>
    <property type="molecule type" value="Genomic_DNA"/>
</dbReference>